<feature type="non-terminal residue" evidence="2">
    <location>
        <position position="379"/>
    </location>
</feature>
<proteinExistence type="predicted"/>
<feature type="compositionally biased region" description="Low complexity" evidence="1">
    <location>
        <begin position="237"/>
        <end position="250"/>
    </location>
</feature>
<feature type="compositionally biased region" description="Basic and acidic residues" evidence="1">
    <location>
        <begin position="39"/>
        <end position="50"/>
    </location>
</feature>
<evidence type="ECO:0000256" key="1">
    <source>
        <dbReference type="SAM" id="MobiDB-lite"/>
    </source>
</evidence>
<feature type="compositionally biased region" description="Basic residues" evidence="1">
    <location>
        <begin position="1"/>
        <end position="18"/>
    </location>
</feature>
<organism evidence="2">
    <name type="scientific">uncultured Nocardioides sp</name>
    <dbReference type="NCBI Taxonomy" id="198441"/>
    <lineage>
        <taxon>Bacteria</taxon>
        <taxon>Bacillati</taxon>
        <taxon>Actinomycetota</taxon>
        <taxon>Actinomycetes</taxon>
        <taxon>Propionibacteriales</taxon>
        <taxon>Nocardioidaceae</taxon>
        <taxon>Nocardioides</taxon>
        <taxon>environmental samples</taxon>
    </lineage>
</organism>
<feature type="compositionally biased region" description="Basic and acidic residues" evidence="1">
    <location>
        <begin position="19"/>
        <end position="30"/>
    </location>
</feature>
<name>A0A6J4N4V9_9ACTN</name>
<protein>
    <submittedName>
        <fullName evidence="2">Acyl-CoA dehydrogenase family protein</fullName>
    </submittedName>
</protein>
<evidence type="ECO:0000313" key="2">
    <source>
        <dbReference type="EMBL" id="CAA9375000.1"/>
    </source>
</evidence>
<accession>A0A6J4N4V9</accession>
<dbReference type="EMBL" id="CADCUP010000034">
    <property type="protein sequence ID" value="CAA9375000.1"/>
    <property type="molecule type" value="Genomic_DNA"/>
</dbReference>
<feature type="compositionally biased region" description="Basic and acidic residues" evidence="1">
    <location>
        <begin position="146"/>
        <end position="157"/>
    </location>
</feature>
<reference evidence="2" key="1">
    <citation type="submission" date="2020-02" db="EMBL/GenBank/DDBJ databases">
        <authorList>
            <person name="Meier V. D."/>
        </authorList>
    </citation>
    <scope>NUCLEOTIDE SEQUENCE</scope>
    <source>
        <strain evidence="2">AVDCRST_MAG06</strain>
    </source>
</reference>
<dbReference type="AlphaFoldDB" id="A0A6J4N4V9"/>
<feature type="region of interest" description="Disordered" evidence="1">
    <location>
        <begin position="282"/>
        <end position="379"/>
    </location>
</feature>
<feature type="compositionally biased region" description="Basic and acidic residues" evidence="1">
    <location>
        <begin position="219"/>
        <end position="236"/>
    </location>
</feature>
<feature type="region of interest" description="Disordered" evidence="1">
    <location>
        <begin position="1"/>
        <end position="250"/>
    </location>
</feature>
<feature type="compositionally biased region" description="Basic residues" evidence="1">
    <location>
        <begin position="330"/>
        <end position="344"/>
    </location>
</feature>
<feature type="compositionally biased region" description="Basic residues" evidence="1">
    <location>
        <begin position="299"/>
        <end position="308"/>
    </location>
</feature>
<feature type="compositionally biased region" description="Basic residues" evidence="1">
    <location>
        <begin position="365"/>
        <end position="379"/>
    </location>
</feature>
<feature type="non-terminal residue" evidence="2">
    <location>
        <position position="1"/>
    </location>
</feature>
<gene>
    <name evidence="2" type="ORF">AVDCRST_MAG06-401</name>
</gene>
<feature type="compositionally biased region" description="Basic residues" evidence="1">
    <location>
        <begin position="59"/>
        <end position="88"/>
    </location>
</feature>
<feature type="compositionally biased region" description="Basic residues" evidence="1">
    <location>
        <begin position="162"/>
        <end position="194"/>
    </location>
</feature>
<sequence length="379" mass="42782">GLHLRRRAGRPPRRRARPRREDVRRLRDPAPGRGRGPGLRREALDPDGRDGPAGPALRRGGRRRRRRPGRDRHRVPRDRPRRRARALPHLRGAGWRAGLGVRHPRAAPGGAGRAVGGRERARLRPRRARPPVGTHGRGRHRHRGRRLLEPDRGEGARAPRCPGRRPGRQRGPARRRHRPLPGGRRRRRPQRLRGVRREPGRAGAPRRHRRDAARPPRPGRHEQHRDRAGHHPRDGRQPGPGRHAGGAAVHHGLPQEPQAVRRHPEHLPGTDVPGRRHVRLAGAHPQHGRVGHHGGGPGRPRRAGRRRLAGGAAGQPRGAPHRPGGDPAARRHRHDRGVRRRHLRRAPDDARPPARRGRLPAAPARLRRHRARRPRPARL</sequence>
<feature type="compositionally biased region" description="Basic residues" evidence="1">
    <location>
        <begin position="136"/>
        <end position="145"/>
    </location>
</feature>